<dbReference type="EMBL" id="PDJK01000002">
    <property type="protein sequence ID" value="PFG46992.1"/>
    <property type="molecule type" value="Genomic_DNA"/>
</dbReference>
<protein>
    <submittedName>
        <fullName evidence="2">Uncharacterized protein</fullName>
    </submittedName>
</protein>
<keyword evidence="3" id="KW-1185">Reference proteome</keyword>
<organism evidence="2 3">
    <name type="scientific">Amycolatopsis sulphurea</name>
    <dbReference type="NCBI Taxonomy" id="76022"/>
    <lineage>
        <taxon>Bacteria</taxon>
        <taxon>Bacillati</taxon>
        <taxon>Actinomycetota</taxon>
        <taxon>Actinomycetes</taxon>
        <taxon>Pseudonocardiales</taxon>
        <taxon>Pseudonocardiaceae</taxon>
        <taxon>Amycolatopsis</taxon>
    </lineage>
</organism>
<evidence type="ECO:0000256" key="1">
    <source>
        <dbReference type="SAM" id="MobiDB-lite"/>
    </source>
</evidence>
<evidence type="ECO:0000313" key="2">
    <source>
        <dbReference type="EMBL" id="PFG46992.1"/>
    </source>
</evidence>
<comment type="caution">
    <text evidence="2">The sequence shown here is derived from an EMBL/GenBank/DDBJ whole genome shotgun (WGS) entry which is preliminary data.</text>
</comment>
<name>A0A2A9F8W9_9PSEU</name>
<sequence length="57" mass="6073">MRYGSGAANQHSKTAGPDNHTIGCRGRMPARRGLITGHPPRPPMAGPPVRVTVCRRA</sequence>
<dbReference type="Proteomes" id="UP000243542">
    <property type="component" value="Unassembled WGS sequence"/>
</dbReference>
<feature type="region of interest" description="Disordered" evidence="1">
    <location>
        <begin position="1"/>
        <end position="57"/>
    </location>
</feature>
<gene>
    <name evidence="2" type="ORF">ATK36_2000</name>
</gene>
<accession>A0A2A9F8W9</accession>
<evidence type="ECO:0000313" key="3">
    <source>
        <dbReference type="Proteomes" id="UP000243542"/>
    </source>
</evidence>
<proteinExistence type="predicted"/>
<reference evidence="2 3" key="1">
    <citation type="submission" date="2017-10" db="EMBL/GenBank/DDBJ databases">
        <title>Sequencing the genomes of 1000 actinobacteria strains.</title>
        <authorList>
            <person name="Klenk H.-P."/>
        </authorList>
    </citation>
    <scope>NUCLEOTIDE SEQUENCE [LARGE SCALE GENOMIC DNA]</scope>
    <source>
        <strain evidence="2 3">DSM 46092</strain>
    </source>
</reference>
<dbReference type="AlphaFoldDB" id="A0A2A9F8W9"/>